<reference evidence="1" key="1">
    <citation type="journal article" date="2023" name="Nat. Commun.">
        <title>Diploid and tetraploid genomes of Acorus and the evolution of monocots.</title>
        <authorList>
            <person name="Ma L."/>
            <person name="Liu K.W."/>
            <person name="Li Z."/>
            <person name="Hsiao Y.Y."/>
            <person name="Qi Y."/>
            <person name="Fu T."/>
            <person name="Tang G.D."/>
            <person name="Zhang D."/>
            <person name="Sun W.H."/>
            <person name="Liu D.K."/>
            <person name="Li Y."/>
            <person name="Chen G.Z."/>
            <person name="Liu X.D."/>
            <person name="Liao X.Y."/>
            <person name="Jiang Y.T."/>
            <person name="Yu X."/>
            <person name="Hao Y."/>
            <person name="Huang J."/>
            <person name="Zhao X.W."/>
            <person name="Ke S."/>
            <person name="Chen Y.Y."/>
            <person name="Wu W.L."/>
            <person name="Hsu J.L."/>
            <person name="Lin Y.F."/>
            <person name="Huang M.D."/>
            <person name="Li C.Y."/>
            <person name="Huang L."/>
            <person name="Wang Z.W."/>
            <person name="Zhao X."/>
            <person name="Zhong W.Y."/>
            <person name="Peng D.H."/>
            <person name="Ahmad S."/>
            <person name="Lan S."/>
            <person name="Zhang J.S."/>
            <person name="Tsai W.C."/>
            <person name="Van de Peer Y."/>
            <person name="Liu Z.J."/>
        </authorList>
    </citation>
    <scope>NUCLEOTIDE SEQUENCE</scope>
    <source>
        <strain evidence="1">CP</strain>
    </source>
</reference>
<evidence type="ECO:0000313" key="1">
    <source>
        <dbReference type="EMBL" id="KAK1319946.1"/>
    </source>
</evidence>
<dbReference type="Proteomes" id="UP001180020">
    <property type="component" value="Unassembled WGS sequence"/>
</dbReference>
<gene>
    <name evidence="1" type="ORF">QJS10_CPB04g00439</name>
</gene>
<keyword evidence="2" id="KW-1185">Reference proteome</keyword>
<comment type="caution">
    <text evidence="1">The sequence shown here is derived from an EMBL/GenBank/DDBJ whole genome shotgun (WGS) entry which is preliminary data.</text>
</comment>
<dbReference type="EMBL" id="JAUJYO010000004">
    <property type="protein sequence ID" value="KAK1319946.1"/>
    <property type="molecule type" value="Genomic_DNA"/>
</dbReference>
<sequence length="65" mass="7376">MIGIGKSTWDGKCELYRDARLVGRRVPRCIQKESHMTEDRVNTGPAEALSRAYQETRCQTGNAYT</sequence>
<accession>A0AAV9F2D8</accession>
<protein>
    <submittedName>
        <fullName evidence="1">Uncharacterized protein</fullName>
    </submittedName>
</protein>
<proteinExistence type="predicted"/>
<organism evidence="1 2">
    <name type="scientific">Acorus calamus</name>
    <name type="common">Sweet flag</name>
    <dbReference type="NCBI Taxonomy" id="4465"/>
    <lineage>
        <taxon>Eukaryota</taxon>
        <taxon>Viridiplantae</taxon>
        <taxon>Streptophyta</taxon>
        <taxon>Embryophyta</taxon>
        <taxon>Tracheophyta</taxon>
        <taxon>Spermatophyta</taxon>
        <taxon>Magnoliopsida</taxon>
        <taxon>Liliopsida</taxon>
        <taxon>Acoraceae</taxon>
        <taxon>Acorus</taxon>
    </lineage>
</organism>
<dbReference type="AlphaFoldDB" id="A0AAV9F2D8"/>
<evidence type="ECO:0000313" key="2">
    <source>
        <dbReference type="Proteomes" id="UP001180020"/>
    </source>
</evidence>
<reference evidence="1" key="2">
    <citation type="submission" date="2023-06" db="EMBL/GenBank/DDBJ databases">
        <authorList>
            <person name="Ma L."/>
            <person name="Liu K.-W."/>
            <person name="Li Z."/>
            <person name="Hsiao Y.-Y."/>
            <person name="Qi Y."/>
            <person name="Fu T."/>
            <person name="Tang G."/>
            <person name="Zhang D."/>
            <person name="Sun W.-H."/>
            <person name="Liu D.-K."/>
            <person name="Li Y."/>
            <person name="Chen G.-Z."/>
            <person name="Liu X.-D."/>
            <person name="Liao X.-Y."/>
            <person name="Jiang Y.-T."/>
            <person name="Yu X."/>
            <person name="Hao Y."/>
            <person name="Huang J."/>
            <person name="Zhao X.-W."/>
            <person name="Ke S."/>
            <person name="Chen Y.-Y."/>
            <person name="Wu W.-L."/>
            <person name="Hsu J.-L."/>
            <person name="Lin Y.-F."/>
            <person name="Huang M.-D."/>
            <person name="Li C.-Y."/>
            <person name="Huang L."/>
            <person name="Wang Z.-W."/>
            <person name="Zhao X."/>
            <person name="Zhong W.-Y."/>
            <person name="Peng D.-H."/>
            <person name="Ahmad S."/>
            <person name="Lan S."/>
            <person name="Zhang J.-S."/>
            <person name="Tsai W.-C."/>
            <person name="Van De Peer Y."/>
            <person name="Liu Z.-J."/>
        </authorList>
    </citation>
    <scope>NUCLEOTIDE SEQUENCE</scope>
    <source>
        <strain evidence="1">CP</strain>
        <tissue evidence="1">Leaves</tissue>
    </source>
</reference>
<name>A0AAV9F2D8_ACOCL</name>